<comment type="subcellular location">
    <subcellularLocation>
        <location evidence="1">Membrane</location>
    </subcellularLocation>
</comment>
<dbReference type="SUPFAM" id="SSF81321">
    <property type="entry name" value="Family A G protein-coupled receptor-like"/>
    <property type="match status" value="1"/>
</dbReference>
<dbReference type="SUPFAM" id="SSF48452">
    <property type="entry name" value="TPR-like"/>
    <property type="match status" value="1"/>
</dbReference>
<accession>A0A819J561</accession>
<keyword evidence="2 7" id="KW-0812">Transmembrane</keyword>
<keyword evidence="3" id="KW-0677">Repeat</keyword>
<evidence type="ECO:0000256" key="4">
    <source>
        <dbReference type="ARBA" id="ARBA00022803"/>
    </source>
</evidence>
<feature type="transmembrane region" description="Helical" evidence="7">
    <location>
        <begin position="676"/>
        <end position="695"/>
    </location>
</feature>
<dbReference type="SUPFAM" id="SSF56399">
    <property type="entry name" value="ADP-ribosylation"/>
    <property type="match status" value="1"/>
</dbReference>
<dbReference type="PROSITE" id="PS50262">
    <property type="entry name" value="G_PROTEIN_RECEP_F1_2"/>
    <property type="match status" value="1"/>
</dbReference>
<dbReference type="GO" id="GO:0016020">
    <property type="term" value="C:membrane"/>
    <property type="evidence" value="ECO:0007669"/>
    <property type="project" value="UniProtKB-SubCell"/>
</dbReference>
<dbReference type="InterPro" id="IPR017452">
    <property type="entry name" value="GPCR_Rhodpsn_7TM"/>
</dbReference>
<protein>
    <recommendedName>
        <fullName evidence="8">G-protein coupled receptors family 1 profile domain-containing protein</fullName>
    </recommendedName>
</protein>
<comment type="caution">
    <text evidence="9">The sequence shown here is derived from an EMBL/GenBank/DDBJ whole genome shotgun (WGS) entry which is preliminary data.</text>
</comment>
<feature type="transmembrane region" description="Helical" evidence="7">
    <location>
        <begin position="715"/>
        <end position="738"/>
    </location>
</feature>
<dbReference type="PANTHER" id="PTHR45641">
    <property type="entry name" value="TETRATRICOPEPTIDE REPEAT PROTEIN (AFU_ORTHOLOGUE AFUA_6G03870)"/>
    <property type="match status" value="1"/>
</dbReference>
<dbReference type="PROSITE" id="PS51996">
    <property type="entry name" value="TR_MART"/>
    <property type="match status" value="1"/>
</dbReference>
<feature type="transmembrane region" description="Helical" evidence="7">
    <location>
        <begin position="637"/>
        <end position="656"/>
    </location>
</feature>
<name>A0A819J561_9BILA</name>
<dbReference type="Pfam" id="PF13424">
    <property type="entry name" value="TPR_12"/>
    <property type="match status" value="1"/>
</dbReference>
<dbReference type="InterPro" id="IPR011990">
    <property type="entry name" value="TPR-like_helical_dom_sf"/>
</dbReference>
<feature type="transmembrane region" description="Helical" evidence="7">
    <location>
        <begin position="595"/>
        <end position="617"/>
    </location>
</feature>
<evidence type="ECO:0000256" key="5">
    <source>
        <dbReference type="ARBA" id="ARBA00022989"/>
    </source>
</evidence>
<dbReference type="AlphaFoldDB" id="A0A819J561"/>
<feature type="domain" description="G-protein coupled receptors family 1 profile" evidence="8">
    <location>
        <begin position="574"/>
        <end position="828"/>
    </location>
</feature>
<dbReference type="SMART" id="SM00028">
    <property type="entry name" value="TPR"/>
    <property type="match status" value="3"/>
</dbReference>
<evidence type="ECO:0000259" key="8">
    <source>
        <dbReference type="PROSITE" id="PS50262"/>
    </source>
</evidence>
<sequence>MNNDIQTSITALRHIVNTIKTFDTCESCIDFINNQVKEEKVFLIVSGSLGQQLVPRIEHDIKLDSIYVFCLKKCNHEQWTSKEQHQKIKGIFIDIQDICNRLKEDIKQSQHELTSIQTLSSQTSRISNYLDASFMYSQLLKDIILNIEYDDTTREQAKKDFIDFCRIYYAENNAELCVIEEFEQNYSNPSPIWWYTRECFIYSMLNRALCKQDTEILIKMNFFIYDLHQQLEHLHKTINNGQILTVYRGQGILPTALDRMIQNQGGLISFNNFLSTSTSKEVSLCFCQKALQKPEKVAVLFKMNIDPLISSVPFASLDEHSYFQETEKEILFSMHTVFRIGEITPLTDDNKPRFWKIHLTLTNADDEQLHQLTEHMRIDLSSSLDSGLQINMDPTWRLSPLDYQLIVDRYNYIGWVQKKQGKLSEAWTSHKRALRILRKYLPPTHPRLAMTYNYISLLYSTMNDNLRALNCLKKALRIQEKVLQPNHPHLAETHFHMSIIFERLNKIDNAFQHAKKAVDIGCQAFMTLDDPNMKNYFLEEAMTFENHSTIINIESWFIPFDILMIMCTLLAIVLALIFLSTIILDKTCHTVPMMLVANSCLAEFIFGSDMFGMALFTFQNDLHQNYYPDSLCIFRGFLGYVVTILKYYSYLLQAIYRYITVFYPTRLFWQSIRFQVCLILATWIFGFVCPLPYILNHEIKYNIDNQICQMPLQLSFLTIYNALCVYMIPVSLTILIYFKLVRYVQDMRKHITSANILYRAQNELKMVRRIVILVMGIVMIGFPYTLFIFISFFTTPPKYHFRIAYIFIDTLMAFVMIAIFQFTEPLKMSIMKRITRQANAIIPVIT</sequence>
<keyword evidence="6 7" id="KW-0472">Membrane</keyword>
<feature type="transmembrane region" description="Helical" evidence="7">
    <location>
        <begin position="770"/>
        <end position="793"/>
    </location>
</feature>
<evidence type="ECO:0000256" key="6">
    <source>
        <dbReference type="ARBA" id="ARBA00023136"/>
    </source>
</evidence>
<evidence type="ECO:0000256" key="2">
    <source>
        <dbReference type="ARBA" id="ARBA00022692"/>
    </source>
</evidence>
<dbReference type="EMBL" id="CAJOBE010004288">
    <property type="protein sequence ID" value="CAF3924818.1"/>
    <property type="molecule type" value="Genomic_DNA"/>
</dbReference>
<evidence type="ECO:0000256" key="7">
    <source>
        <dbReference type="SAM" id="Phobius"/>
    </source>
</evidence>
<evidence type="ECO:0000313" key="9">
    <source>
        <dbReference type="EMBL" id="CAF3924818.1"/>
    </source>
</evidence>
<evidence type="ECO:0000256" key="3">
    <source>
        <dbReference type="ARBA" id="ARBA00022737"/>
    </source>
</evidence>
<dbReference type="InterPro" id="IPR019734">
    <property type="entry name" value="TPR_rpt"/>
</dbReference>
<feature type="transmembrane region" description="Helical" evidence="7">
    <location>
        <begin position="556"/>
        <end position="583"/>
    </location>
</feature>
<evidence type="ECO:0000313" key="10">
    <source>
        <dbReference type="Proteomes" id="UP000663874"/>
    </source>
</evidence>
<organism evidence="9 10">
    <name type="scientific">Rotaria sordida</name>
    <dbReference type="NCBI Taxonomy" id="392033"/>
    <lineage>
        <taxon>Eukaryota</taxon>
        <taxon>Metazoa</taxon>
        <taxon>Spiralia</taxon>
        <taxon>Gnathifera</taxon>
        <taxon>Rotifera</taxon>
        <taxon>Eurotatoria</taxon>
        <taxon>Bdelloidea</taxon>
        <taxon>Philodinida</taxon>
        <taxon>Philodinidae</taxon>
        <taxon>Rotaria</taxon>
    </lineage>
</organism>
<keyword evidence="4" id="KW-0802">TPR repeat</keyword>
<evidence type="ECO:0000256" key="1">
    <source>
        <dbReference type="ARBA" id="ARBA00004370"/>
    </source>
</evidence>
<dbReference type="Gene3D" id="1.25.40.10">
    <property type="entry name" value="Tetratricopeptide repeat domain"/>
    <property type="match status" value="1"/>
</dbReference>
<dbReference type="CDD" id="cd00637">
    <property type="entry name" value="7tm_classA_rhodopsin-like"/>
    <property type="match status" value="1"/>
</dbReference>
<dbReference type="Gene3D" id="3.90.176.10">
    <property type="entry name" value="Toxin ADP-ribosyltransferase, Chain A, domain 1"/>
    <property type="match status" value="1"/>
</dbReference>
<dbReference type="Gene3D" id="1.20.1070.10">
    <property type="entry name" value="Rhodopsin 7-helix transmembrane proteins"/>
    <property type="match status" value="1"/>
</dbReference>
<keyword evidence="5 7" id="KW-1133">Transmembrane helix</keyword>
<reference evidence="9" key="1">
    <citation type="submission" date="2021-02" db="EMBL/GenBank/DDBJ databases">
        <authorList>
            <person name="Nowell W R."/>
        </authorList>
    </citation>
    <scope>NUCLEOTIDE SEQUENCE</scope>
</reference>
<proteinExistence type="predicted"/>
<feature type="transmembrane region" description="Helical" evidence="7">
    <location>
        <begin position="799"/>
        <end position="823"/>
    </location>
</feature>
<gene>
    <name evidence="9" type="ORF">FNK824_LOCUS21817</name>
</gene>
<dbReference type="Proteomes" id="UP000663874">
    <property type="component" value="Unassembled WGS sequence"/>
</dbReference>